<feature type="domain" description="G-protein coupled receptors family 2 profile 2" evidence="7">
    <location>
        <begin position="629"/>
        <end position="758"/>
    </location>
</feature>
<reference evidence="8 9" key="1">
    <citation type="submission" date="2024-01" db="EMBL/GenBank/DDBJ databases">
        <title>The genome of the rayed Mediterranean limpet Patella caerulea (Linnaeus, 1758).</title>
        <authorList>
            <person name="Anh-Thu Weber A."/>
            <person name="Halstead-Nussloch G."/>
        </authorList>
    </citation>
    <scope>NUCLEOTIDE SEQUENCE [LARGE SCALE GENOMIC DNA]</scope>
    <source>
        <strain evidence="8">AATW-2023a</strain>
        <tissue evidence="8">Whole specimen</tissue>
    </source>
</reference>
<dbReference type="AlphaFoldDB" id="A0AAN8JSH3"/>
<evidence type="ECO:0000256" key="2">
    <source>
        <dbReference type="ARBA" id="ARBA00022692"/>
    </source>
</evidence>
<organism evidence="8 9">
    <name type="scientific">Patella caerulea</name>
    <name type="common">Rayed Mediterranean limpet</name>
    <dbReference type="NCBI Taxonomy" id="87958"/>
    <lineage>
        <taxon>Eukaryota</taxon>
        <taxon>Metazoa</taxon>
        <taxon>Spiralia</taxon>
        <taxon>Lophotrochozoa</taxon>
        <taxon>Mollusca</taxon>
        <taxon>Gastropoda</taxon>
        <taxon>Patellogastropoda</taxon>
        <taxon>Patelloidea</taxon>
        <taxon>Patellidae</taxon>
        <taxon>Patella</taxon>
    </lineage>
</organism>
<dbReference type="InterPro" id="IPR053231">
    <property type="entry name" value="GPCR_LN-TM7"/>
</dbReference>
<keyword evidence="6" id="KW-0732">Signal</keyword>
<feature type="transmembrane region" description="Helical" evidence="5">
    <location>
        <begin position="666"/>
        <end position="685"/>
    </location>
</feature>
<keyword evidence="9" id="KW-1185">Reference proteome</keyword>
<comment type="caution">
    <text evidence="8">The sequence shown here is derived from an EMBL/GenBank/DDBJ whole genome shotgun (WGS) entry which is preliminary data.</text>
</comment>
<evidence type="ECO:0000256" key="3">
    <source>
        <dbReference type="ARBA" id="ARBA00022989"/>
    </source>
</evidence>
<dbReference type="Gene3D" id="1.20.1070.10">
    <property type="entry name" value="Rhodopsin 7-helix transmembrane proteins"/>
    <property type="match status" value="1"/>
</dbReference>
<keyword evidence="4 5" id="KW-0472">Membrane</keyword>
<feature type="transmembrane region" description="Helical" evidence="5">
    <location>
        <begin position="697"/>
        <end position="718"/>
    </location>
</feature>
<feature type="transmembrane region" description="Helical" evidence="5">
    <location>
        <begin position="739"/>
        <end position="757"/>
    </location>
</feature>
<sequence>MSTAEIIIVWWLVLPIFTTEPLTKDVKNVTSHPVSSYKSDNRTYAVTDNNITYVFQLKTYNGADRIEIHTDIVALAKKHPKNWTVEELIQYFPIVRLLACNQQCIGETNIPLGTIKIPFLRCESCYCDESCSFYGDCCSVSAQTSPKKGQQCINKIKNTTMEKGLLMMTSCPDNYTDNHVRDLCELPSDGCGVLPVTSSSGITYLNRYCAVCNHDKDYDDWQLNMEAGNNKLDLKDVITDVFMCRRRTYIKKPPLVQSRTIQASKCDPGVVTSCPTPLFSRVEKGPKEISQLEKLEKIYQSNCYRLYNPIHISKDRNFRNIFCYICRIHYNSLNPDIIGLTNVRYDADYHVSVKRREYVDPNYQIESNSTERCSHPDDWFHPYQKRCYRMFCSDWLVLQAGECVPMQGDRELLYHVLITIDNELYKLQMELITNRIKKDLQTLGISKYVISVGILEETNSNYSSIRLYFALNVSQFNKLSHLLSFVHEMWTFGQQITYDSILSPSWRTLQEIVSDALLLRCCKQEKFDDFHYRLAVELNDQYLCSHILQNRSDFEDVGNGSIILFNTSLTLNNGQYYNGPKGFIKICVDALNDKWQFYLQQSNSEGESPPEDYPNSKLEPHRADFEHMFSIFQLTILVVSLLPLFLTFLTYRIFPDLRTLPAQNNMALVVCLFLAQLLLVIGSYLPTDTIVCKIFGVLIHYSWLCVVFWMNVCSFHMFSVFRALKAARSSSSPKRMKKYALYANGLPLLIVVMVIALS</sequence>
<gene>
    <name evidence="8" type="ORF">SNE40_010682</name>
</gene>
<dbReference type="InterPro" id="IPR017981">
    <property type="entry name" value="GPCR_2-like_7TM"/>
</dbReference>
<dbReference type="PROSITE" id="PS50261">
    <property type="entry name" value="G_PROTEIN_RECEP_F2_4"/>
    <property type="match status" value="1"/>
</dbReference>
<protein>
    <recommendedName>
        <fullName evidence="7">G-protein coupled receptors family 2 profile 2 domain-containing protein</fullName>
    </recommendedName>
</protein>
<dbReference type="InterPro" id="IPR000832">
    <property type="entry name" value="GPCR_2_secretin-like"/>
</dbReference>
<dbReference type="PANTHER" id="PTHR45902">
    <property type="entry name" value="LATROPHILIN RECEPTOR-LIKE PROTEIN A"/>
    <property type="match status" value="1"/>
</dbReference>
<feature type="transmembrane region" description="Helical" evidence="5">
    <location>
        <begin position="631"/>
        <end position="654"/>
    </location>
</feature>
<keyword evidence="2 5" id="KW-0812">Transmembrane</keyword>
<dbReference type="EMBL" id="JAZGQO010000007">
    <property type="protein sequence ID" value="KAK6183151.1"/>
    <property type="molecule type" value="Genomic_DNA"/>
</dbReference>
<name>A0AAN8JSH3_PATCE</name>
<accession>A0AAN8JSH3</accession>
<feature type="signal peptide" evidence="6">
    <location>
        <begin position="1"/>
        <end position="18"/>
    </location>
</feature>
<dbReference type="Pfam" id="PF00002">
    <property type="entry name" value="7tm_2"/>
    <property type="match status" value="1"/>
</dbReference>
<evidence type="ECO:0000259" key="7">
    <source>
        <dbReference type="PROSITE" id="PS50261"/>
    </source>
</evidence>
<dbReference type="PANTHER" id="PTHR45902:SF1">
    <property type="entry name" value="LATROPHILIN RECEPTOR-LIKE PROTEIN A"/>
    <property type="match status" value="1"/>
</dbReference>
<dbReference type="GO" id="GO:0004930">
    <property type="term" value="F:G protein-coupled receptor activity"/>
    <property type="evidence" value="ECO:0007669"/>
    <property type="project" value="InterPro"/>
</dbReference>
<dbReference type="GO" id="GO:0016020">
    <property type="term" value="C:membrane"/>
    <property type="evidence" value="ECO:0007669"/>
    <property type="project" value="UniProtKB-SubCell"/>
</dbReference>
<comment type="subcellular location">
    <subcellularLocation>
        <location evidence="1">Membrane</location>
        <topology evidence="1">Multi-pass membrane protein</topology>
    </subcellularLocation>
</comment>
<dbReference type="GO" id="GO:0007166">
    <property type="term" value="P:cell surface receptor signaling pathway"/>
    <property type="evidence" value="ECO:0007669"/>
    <property type="project" value="InterPro"/>
</dbReference>
<keyword evidence="3 5" id="KW-1133">Transmembrane helix</keyword>
<proteinExistence type="predicted"/>
<evidence type="ECO:0000313" key="9">
    <source>
        <dbReference type="Proteomes" id="UP001347796"/>
    </source>
</evidence>
<evidence type="ECO:0000256" key="1">
    <source>
        <dbReference type="ARBA" id="ARBA00004141"/>
    </source>
</evidence>
<dbReference type="Proteomes" id="UP001347796">
    <property type="component" value="Unassembled WGS sequence"/>
</dbReference>
<evidence type="ECO:0000256" key="4">
    <source>
        <dbReference type="ARBA" id="ARBA00023136"/>
    </source>
</evidence>
<evidence type="ECO:0000256" key="6">
    <source>
        <dbReference type="SAM" id="SignalP"/>
    </source>
</evidence>
<feature type="chain" id="PRO_5042810596" description="G-protein coupled receptors family 2 profile 2 domain-containing protein" evidence="6">
    <location>
        <begin position="19"/>
        <end position="758"/>
    </location>
</feature>
<evidence type="ECO:0000256" key="5">
    <source>
        <dbReference type="SAM" id="Phobius"/>
    </source>
</evidence>
<evidence type="ECO:0000313" key="8">
    <source>
        <dbReference type="EMBL" id="KAK6183151.1"/>
    </source>
</evidence>